<organism evidence="1 2">
    <name type="scientific">Streptomyces roseochromogenus subsp. oscitans DS 12.976</name>
    <dbReference type="NCBI Taxonomy" id="1352936"/>
    <lineage>
        <taxon>Bacteria</taxon>
        <taxon>Bacillati</taxon>
        <taxon>Actinomycetota</taxon>
        <taxon>Actinomycetes</taxon>
        <taxon>Kitasatosporales</taxon>
        <taxon>Streptomycetaceae</taxon>
        <taxon>Streptomyces</taxon>
    </lineage>
</organism>
<comment type="caution">
    <text evidence="1">The sequence shown here is derived from an EMBL/GenBank/DDBJ whole genome shotgun (WGS) entry which is preliminary data.</text>
</comment>
<dbReference type="EMBL" id="AWQX01000214">
    <property type="protein sequence ID" value="EST27428.1"/>
    <property type="molecule type" value="Genomic_DNA"/>
</dbReference>
<reference evidence="1 2" key="1">
    <citation type="journal article" date="2014" name="Genome Announc.">
        <title>Draft Genome Sequence of Streptomyces roseochromogenes subsp. oscitans DS 12.976, Producer of the Aminocoumarin Antibiotic Clorobiocin.</title>
        <authorList>
            <person name="Ruckert C."/>
            <person name="Kalinowski J."/>
            <person name="Heide L."/>
            <person name="Apel A.K."/>
        </authorList>
    </citation>
    <scope>NUCLEOTIDE SEQUENCE [LARGE SCALE GENOMIC DNA]</scope>
    <source>
        <strain evidence="1 2">DS 12.976</strain>
    </source>
</reference>
<evidence type="ECO:0000313" key="1">
    <source>
        <dbReference type="EMBL" id="EST27428.1"/>
    </source>
</evidence>
<evidence type="ECO:0000313" key="2">
    <source>
        <dbReference type="Proteomes" id="UP000017984"/>
    </source>
</evidence>
<gene>
    <name evidence="1" type="ORF">M878_25865</name>
</gene>
<dbReference type="PATRIC" id="fig|1352936.5.peg.5393"/>
<dbReference type="Proteomes" id="UP000017984">
    <property type="component" value="Chromosome"/>
</dbReference>
<dbReference type="HOGENOM" id="CLU_2848087_0_0_11"/>
<dbReference type="AlphaFoldDB" id="V6K5U7"/>
<sequence>MTPIPTLSQSPTEGTATIASPLLYLRTMRATSHDERHLLLPELALCVGHHGLFSYEPVRLGRGQP</sequence>
<proteinExistence type="predicted"/>
<keyword evidence="2" id="KW-1185">Reference proteome</keyword>
<accession>V6K5U7</accession>
<name>V6K5U7_STRRC</name>
<protein>
    <submittedName>
        <fullName evidence="1">Uncharacterized protein</fullName>
    </submittedName>
</protein>